<sequence length="76" mass="8205">MPTGRVKWFNTAKGFGYIEGDDGDDVRVYAVTVERSGLPPLQEGQRVACEVGARPAHQSYEGQPAEACLGSYLSSK</sequence>
<organism evidence="2 3">
    <name type="scientific">Caulobacter hibisci</name>
    <dbReference type="NCBI Taxonomy" id="2035993"/>
    <lineage>
        <taxon>Bacteria</taxon>
        <taxon>Pseudomonadati</taxon>
        <taxon>Pseudomonadota</taxon>
        <taxon>Alphaproteobacteria</taxon>
        <taxon>Caulobacterales</taxon>
        <taxon>Caulobacteraceae</taxon>
        <taxon>Caulobacter</taxon>
    </lineage>
</organism>
<evidence type="ECO:0000259" key="1">
    <source>
        <dbReference type="PROSITE" id="PS51857"/>
    </source>
</evidence>
<dbReference type="CDD" id="cd04458">
    <property type="entry name" value="CSP_CDS"/>
    <property type="match status" value="1"/>
</dbReference>
<dbReference type="Pfam" id="PF00313">
    <property type="entry name" value="CSD"/>
    <property type="match status" value="1"/>
</dbReference>
<dbReference type="PROSITE" id="PS51857">
    <property type="entry name" value="CSD_2"/>
    <property type="match status" value="1"/>
</dbReference>
<gene>
    <name evidence="2" type="ORF">I4Q42_12760</name>
</gene>
<dbReference type="Gene3D" id="2.40.50.140">
    <property type="entry name" value="Nucleic acid-binding proteins"/>
    <property type="match status" value="1"/>
</dbReference>
<comment type="caution">
    <text evidence="2">The sequence shown here is derived from an EMBL/GenBank/DDBJ whole genome shotgun (WGS) entry which is preliminary data.</text>
</comment>
<keyword evidence="3" id="KW-1185">Reference proteome</keyword>
<evidence type="ECO:0000313" key="3">
    <source>
        <dbReference type="Proteomes" id="UP000639859"/>
    </source>
</evidence>
<protein>
    <submittedName>
        <fullName evidence="2">Cold-shock protein</fullName>
    </submittedName>
</protein>
<reference evidence="2 3" key="1">
    <citation type="submission" date="2020-11" db="EMBL/GenBank/DDBJ databases">
        <title>genome sequence of strain KACC 18849.</title>
        <authorList>
            <person name="Gao J."/>
            <person name="Zhang X."/>
        </authorList>
    </citation>
    <scope>NUCLEOTIDE SEQUENCE [LARGE SCALE GENOMIC DNA]</scope>
    <source>
        <strain evidence="2 3">KACC 18849</strain>
    </source>
</reference>
<proteinExistence type="predicted"/>
<dbReference type="SUPFAM" id="SSF50249">
    <property type="entry name" value="Nucleic acid-binding proteins"/>
    <property type="match status" value="1"/>
</dbReference>
<dbReference type="InterPro" id="IPR012340">
    <property type="entry name" value="NA-bd_OB-fold"/>
</dbReference>
<dbReference type="InterPro" id="IPR002059">
    <property type="entry name" value="CSP_DNA-bd"/>
</dbReference>
<feature type="domain" description="CSD" evidence="1">
    <location>
        <begin position="1"/>
        <end position="71"/>
    </location>
</feature>
<evidence type="ECO:0000313" key="2">
    <source>
        <dbReference type="EMBL" id="MBI1684536.1"/>
    </source>
</evidence>
<dbReference type="EMBL" id="JADWOX010000008">
    <property type="protein sequence ID" value="MBI1684536.1"/>
    <property type="molecule type" value="Genomic_DNA"/>
</dbReference>
<dbReference type="Proteomes" id="UP000639859">
    <property type="component" value="Unassembled WGS sequence"/>
</dbReference>
<accession>A0ABS0SY33</accession>
<name>A0ABS0SY33_9CAUL</name>